<sequence>MCLGPWTPKERIEKLEAELEFERNQHEETKSQLLEKELENQRLLAEIEKLKLSASKKKKKPCRRHVKKLQEQLKEIPEATPINLTPQEDSEDTQKTSEAQMMYLAPITMNGLYQTLGLRPQMVNMVPNKVLPRQSSALVLKALEEAEALEKASKDHELENLEILEETDSEDTQSWSDILETQKDPEFSEKESEDTHQPSEISETLSKIASLDSTRLLNLKYSFIF</sequence>
<feature type="region of interest" description="Disordered" evidence="2">
    <location>
        <begin position="70"/>
        <end position="95"/>
    </location>
</feature>
<proteinExistence type="predicted"/>
<evidence type="ECO:0000256" key="1">
    <source>
        <dbReference type="SAM" id="Coils"/>
    </source>
</evidence>
<dbReference type="Proteomes" id="UP000483820">
    <property type="component" value="Chromosome IV"/>
</dbReference>
<name>A0A6A5GW57_CAERE</name>
<dbReference type="GeneID" id="9806098"/>
<reference evidence="3 4" key="1">
    <citation type="submission" date="2019-12" db="EMBL/GenBank/DDBJ databases">
        <title>Chromosome-level assembly of the Caenorhabditis remanei genome.</title>
        <authorList>
            <person name="Teterina A.A."/>
            <person name="Willis J.H."/>
            <person name="Phillips P.C."/>
        </authorList>
    </citation>
    <scope>NUCLEOTIDE SEQUENCE [LARGE SCALE GENOMIC DNA]</scope>
    <source>
        <strain evidence="3 4">PX506</strain>
        <tissue evidence="3">Whole organism</tissue>
    </source>
</reference>
<dbReference type="CTD" id="9806098"/>
<keyword evidence="1" id="KW-0175">Coiled coil</keyword>
<feature type="compositionally biased region" description="Basic and acidic residues" evidence="2">
    <location>
        <begin position="180"/>
        <end position="197"/>
    </location>
</feature>
<organism evidence="3 4">
    <name type="scientific">Caenorhabditis remanei</name>
    <name type="common">Caenorhabditis vulgaris</name>
    <dbReference type="NCBI Taxonomy" id="31234"/>
    <lineage>
        <taxon>Eukaryota</taxon>
        <taxon>Metazoa</taxon>
        <taxon>Ecdysozoa</taxon>
        <taxon>Nematoda</taxon>
        <taxon>Chromadorea</taxon>
        <taxon>Rhabditida</taxon>
        <taxon>Rhabditina</taxon>
        <taxon>Rhabditomorpha</taxon>
        <taxon>Rhabditoidea</taxon>
        <taxon>Rhabditidae</taxon>
        <taxon>Peloderinae</taxon>
        <taxon>Caenorhabditis</taxon>
    </lineage>
</organism>
<dbReference type="AlphaFoldDB" id="A0A6A5GW57"/>
<protein>
    <submittedName>
        <fullName evidence="3">Uncharacterized protein</fullName>
    </submittedName>
</protein>
<dbReference type="KEGG" id="crq:GCK72_015854"/>
<dbReference type="EMBL" id="WUAV01000004">
    <property type="protein sequence ID" value="KAF1759387.1"/>
    <property type="molecule type" value="Genomic_DNA"/>
</dbReference>
<comment type="caution">
    <text evidence="3">The sequence shown here is derived from an EMBL/GenBank/DDBJ whole genome shotgun (WGS) entry which is preliminary data.</text>
</comment>
<accession>A0A6A5GW57</accession>
<feature type="coiled-coil region" evidence="1">
    <location>
        <begin position="9"/>
        <end position="60"/>
    </location>
</feature>
<evidence type="ECO:0000313" key="4">
    <source>
        <dbReference type="Proteomes" id="UP000483820"/>
    </source>
</evidence>
<evidence type="ECO:0000256" key="2">
    <source>
        <dbReference type="SAM" id="MobiDB-lite"/>
    </source>
</evidence>
<gene>
    <name evidence="3" type="ORF">GCK72_015854</name>
</gene>
<dbReference type="RefSeq" id="XP_053585949.1">
    <property type="nucleotide sequence ID" value="XM_053731177.1"/>
</dbReference>
<evidence type="ECO:0000313" key="3">
    <source>
        <dbReference type="EMBL" id="KAF1759387.1"/>
    </source>
</evidence>
<feature type="region of interest" description="Disordered" evidence="2">
    <location>
        <begin position="164"/>
        <end position="202"/>
    </location>
</feature>